<name>A0ABV4MLP0_9VIBR</name>
<dbReference type="Proteomes" id="UP001569151">
    <property type="component" value="Unassembled WGS sequence"/>
</dbReference>
<organism evidence="1 2">
    <name type="scientific">Vibrio bivalvicida</name>
    <dbReference type="NCBI Taxonomy" id="1276888"/>
    <lineage>
        <taxon>Bacteria</taxon>
        <taxon>Pseudomonadati</taxon>
        <taxon>Pseudomonadota</taxon>
        <taxon>Gammaproteobacteria</taxon>
        <taxon>Vibrionales</taxon>
        <taxon>Vibrionaceae</taxon>
        <taxon>Vibrio</taxon>
        <taxon>Vibrio oreintalis group</taxon>
    </lineage>
</organism>
<dbReference type="Pfam" id="PF23746">
    <property type="entry name" value="Gp41_Mu"/>
    <property type="match status" value="1"/>
</dbReference>
<dbReference type="InterPro" id="IPR056974">
    <property type="entry name" value="Tail_Gp41-like"/>
</dbReference>
<keyword evidence="2" id="KW-1185">Reference proteome</keyword>
<proteinExistence type="predicted"/>
<reference evidence="1 2" key="1">
    <citation type="submission" date="2024-06" db="EMBL/GenBank/DDBJ databases">
        <authorList>
            <person name="Steensen K."/>
            <person name="Seneca J."/>
            <person name="Bartlau N."/>
            <person name="Yu A.X."/>
            <person name="Polz M.F."/>
        </authorList>
    </citation>
    <scope>NUCLEOTIDE SEQUENCE [LARGE SCALE GENOMIC DNA]</scope>
    <source>
        <strain evidence="1 2">1F146</strain>
    </source>
</reference>
<sequence length="120" mass="13339">MAIMTFNLVHGLKVGDNAHFEVGLKELTSGDYIDAQIAAEKVVVNEDKAISYTSDVLYGLELLCRQVEYIGQVQGPMDVKLLRKLHQDDFTLLQNKARELDKMISEELAKRGRSEGAAGD</sequence>
<accession>A0ABV4MLP0</accession>
<dbReference type="EMBL" id="JBGOOS010000027">
    <property type="protein sequence ID" value="MEZ8210440.1"/>
    <property type="molecule type" value="Genomic_DNA"/>
</dbReference>
<evidence type="ECO:0000313" key="2">
    <source>
        <dbReference type="Proteomes" id="UP001569151"/>
    </source>
</evidence>
<comment type="caution">
    <text evidence="1">The sequence shown here is derived from an EMBL/GenBank/DDBJ whole genome shotgun (WGS) entry which is preliminary data.</text>
</comment>
<gene>
    <name evidence="1" type="ORF">ACED39_16820</name>
</gene>
<evidence type="ECO:0000313" key="1">
    <source>
        <dbReference type="EMBL" id="MEZ8210440.1"/>
    </source>
</evidence>
<dbReference type="RefSeq" id="WP_371719647.1">
    <property type="nucleotide sequence ID" value="NZ_JBGOOF010000027.1"/>
</dbReference>
<protein>
    <submittedName>
        <fullName evidence="1">Phage tail assembly protein</fullName>
    </submittedName>
</protein>